<dbReference type="Proteomes" id="UP000250790">
    <property type="component" value="Unassembled WGS sequence"/>
</dbReference>
<dbReference type="GO" id="GO:0005886">
    <property type="term" value="C:plasma membrane"/>
    <property type="evidence" value="ECO:0007669"/>
    <property type="project" value="TreeGrafter"/>
</dbReference>
<keyword evidence="2" id="KW-0004">4Fe-4S</keyword>
<keyword evidence="7" id="KW-0812">Transmembrane</keyword>
<keyword evidence="1" id="KW-0813">Transport</keyword>
<accession>A0A315EB03</accession>
<dbReference type="EMBL" id="NESN01000001">
    <property type="protein sequence ID" value="PUE55136.1"/>
    <property type="molecule type" value="Genomic_DNA"/>
</dbReference>
<dbReference type="InterPro" id="IPR014116">
    <property type="entry name" value="Cyt_c_oxidase_cbb3_FixG"/>
</dbReference>
<dbReference type="AlphaFoldDB" id="A0A315EB03"/>
<dbReference type="InterPro" id="IPR013783">
    <property type="entry name" value="Ig-like_fold"/>
</dbReference>
<proteinExistence type="predicted"/>
<dbReference type="GO" id="GO:0046872">
    <property type="term" value="F:metal ion binding"/>
    <property type="evidence" value="ECO:0007669"/>
    <property type="project" value="UniProtKB-KW"/>
</dbReference>
<feature type="transmembrane region" description="Helical" evidence="7">
    <location>
        <begin position="364"/>
        <end position="384"/>
    </location>
</feature>
<name>A0A315EB03_9BURK</name>
<evidence type="ECO:0000256" key="7">
    <source>
        <dbReference type="SAM" id="Phobius"/>
    </source>
</evidence>
<dbReference type="Pfam" id="PF12801">
    <property type="entry name" value="Fer4_5"/>
    <property type="match status" value="1"/>
</dbReference>
<keyword evidence="4" id="KW-0249">Electron transport</keyword>
<keyword evidence="7" id="KW-1133">Transmembrane helix</keyword>
<dbReference type="PROSITE" id="PS00198">
    <property type="entry name" value="4FE4S_FER_1"/>
    <property type="match status" value="1"/>
</dbReference>
<evidence type="ECO:0000256" key="1">
    <source>
        <dbReference type="ARBA" id="ARBA00022448"/>
    </source>
</evidence>
<dbReference type="Pfam" id="PF11614">
    <property type="entry name" value="FixG_C"/>
    <property type="match status" value="1"/>
</dbReference>
<gene>
    <name evidence="9" type="ORF">B9Z37_00635</name>
</gene>
<comment type="caution">
    <text evidence="9">The sequence shown here is derived from an EMBL/GenBank/DDBJ whole genome shotgun (WGS) entry which is preliminary data.</text>
</comment>
<feature type="transmembrane region" description="Helical" evidence="7">
    <location>
        <begin position="220"/>
        <end position="237"/>
    </location>
</feature>
<dbReference type="SUPFAM" id="SSF54862">
    <property type="entry name" value="4Fe-4S ferredoxins"/>
    <property type="match status" value="1"/>
</dbReference>
<feature type="transmembrane region" description="Helical" evidence="7">
    <location>
        <begin position="109"/>
        <end position="130"/>
    </location>
</feature>
<feature type="transmembrane region" description="Helical" evidence="7">
    <location>
        <begin position="62"/>
        <end position="80"/>
    </location>
</feature>
<sequence>MRVFCAFESSVLDSKENPSRKIVPIVPVASTENSEDDVQMVSLYAATQKIYPRSVQGIFAKWRWFMVVLTQLVFYGLPWIEWGQRQAVLFDLGARRFYIFGFVLYPQDFIYLTAILVISAFSLFLFTAVAGRLWCGYACPQTVYSEIFLWVERKVEGDRSARIRLDGEKLSLEKLFKKVYKHIFWLAIAMWTGFTFVGYFTPIKDLGMEFFLGNMSSWEVFWVFFYAFATYGNAGFMREQVCKYMCPYARFQSAMFDKDTLIVTYDTERGEPRGPRSKKADPSALGLGACVDCSLCVQVCPTGIDIRKGLQYECIGCGACADVCDTVMDKVGYPRGLVKYSTEHAMKNGWTKEQTLRHVFRPRVILYITILVVVVAALLTSLGLRKPFKVDVVRDRASLARIVAGGKIENVYRLQIMNAAETPMNFDLSVDGLRDMTLQLEGDARVAATESRWISVRVQLPYDAAASGSHPIQFKISALNEGGQVQSELIEKSVFLVPR</sequence>
<evidence type="ECO:0000256" key="6">
    <source>
        <dbReference type="ARBA" id="ARBA00023014"/>
    </source>
</evidence>
<reference evidence="9 10" key="1">
    <citation type="submission" date="2017-04" db="EMBL/GenBank/DDBJ databases">
        <title>Unexpected and diverse lifestyles within the genus Limnohabitans.</title>
        <authorList>
            <person name="Kasalicky V."/>
            <person name="Mehrshad M."/>
            <person name="Andrei S.-A."/>
            <person name="Salcher M."/>
            <person name="Kratochvilova H."/>
            <person name="Simek K."/>
            <person name="Ghai R."/>
        </authorList>
    </citation>
    <scope>NUCLEOTIDE SEQUENCE [LARGE SCALE GENOMIC DNA]</scope>
    <source>
        <strain evidence="9 10">II-B4</strain>
    </source>
</reference>
<dbReference type="OrthoDB" id="9811700at2"/>
<dbReference type="InterPro" id="IPR017900">
    <property type="entry name" value="4Fe4S_Fe_S_CS"/>
</dbReference>
<dbReference type="GO" id="GO:0051539">
    <property type="term" value="F:4 iron, 4 sulfur cluster binding"/>
    <property type="evidence" value="ECO:0007669"/>
    <property type="project" value="UniProtKB-KW"/>
</dbReference>
<evidence type="ECO:0000256" key="5">
    <source>
        <dbReference type="ARBA" id="ARBA00023004"/>
    </source>
</evidence>
<evidence type="ECO:0000313" key="10">
    <source>
        <dbReference type="Proteomes" id="UP000250790"/>
    </source>
</evidence>
<keyword evidence="3" id="KW-0479">Metal-binding</keyword>
<keyword evidence="5" id="KW-0408">Iron</keyword>
<dbReference type="Gene3D" id="2.60.40.10">
    <property type="entry name" value="Immunoglobulins"/>
    <property type="match status" value="1"/>
</dbReference>
<evidence type="ECO:0000259" key="8">
    <source>
        <dbReference type="PROSITE" id="PS51379"/>
    </source>
</evidence>
<dbReference type="PANTHER" id="PTHR30176:SF3">
    <property type="entry name" value="FERREDOXIN-TYPE PROTEIN NAPH"/>
    <property type="match status" value="1"/>
</dbReference>
<organism evidence="9 10">
    <name type="scientific">Limnohabitans parvus II-B4</name>
    <dbReference type="NCBI Taxonomy" id="1293052"/>
    <lineage>
        <taxon>Bacteria</taxon>
        <taxon>Pseudomonadati</taxon>
        <taxon>Pseudomonadota</taxon>
        <taxon>Betaproteobacteria</taxon>
        <taxon>Burkholderiales</taxon>
        <taxon>Comamonadaceae</taxon>
        <taxon>Limnohabitans</taxon>
    </lineage>
</organism>
<keyword evidence="7" id="KW-0472">Membrane</keyword>
<evidence type="ECO:0000256" key="4">
    <source>
        <dbReference type="ARBA" id="ARBA00022982"/>
    </source>
</evidence>
<protein>
    <submittedName>
        <fullName evidence="9">Cytochrome c oxidase accessory protein CcoG</fullName>
    </submittedName>
</protein>
<keyword evidence="6" id="KW-0411">Iron-sulfur</keyword>
<feature type="transmembrane region" description="Helical" evidence="7">
    <location>
        <begin position="183"/>
        <end position="200"/>
    </location>
</feature>
<keyword evidence="10" id="KW-1185">Reference proteome</keyword>
<dbReference type="InterPro" id="IPR017896">
    <property type="entry name" value="4Fe4S_Fe-S-bd"/>
</dbReference>
<evidence type="ECO:0000256" key="3">
    <source>
        <dbReference type="ARBA" id="ARBA00022723"/>
    </source>
</evidence>
<evidence type="ECO:0000256" key="2">
    <source>
        <dbReference type="ARBA" id="ARBA00022485"/>
    </source>
</evidence>
<dbReference type="NCBIfam" id="TIGR02745">
    <property type="entry name" value="ccoG_rdxA_fixG"/>
    <property type="match status" value="1"/>
</dbReference>
<dbReference type="InterPro" id="IPR032879">
    <property type="entry name" value="FixG_C"/>
</dbReference>
<feature type="domain" description="4Fe-4S ferredoxin-type" evidence="8">
    <location>
        <begin position="281"/>
        <end position="309"/>
    </location>
</feature>
<dbReference type="Pfam" id="PF13746">
    <property type="entry name" value="Fer4_18"/>
    <property type="match status" value="1"/>
</dbReference>
<dbReference type="PANTHER" id="PTHR30176">
    <property type="entry name" value="FERREDOXIN-TYPE PROTEIN NAPH"/>
    <property type="match status" value="1"/>
</dbReference>
<evidence type="ECO:0000313" key="9">
    <source>
        <dbReference type="EMBL" id="PUE55136.1"/>
    </source>
</evidence>
<dbReference type="RefSeq" id="WP_108311143.1">
    <property type="nucleotide sequence ID" value="NZ_NESN01000001.1"/>
</dbReference>
<dbReference type="InterPro" id="IPR051684">
    <property type="entry name" value="Electron_Trans/Redox"/>
</dbReference>
<dbReference type="PROSITE" id="PS51379">
    <property type="entry name" value="4FE4S_FER_2"/>
    <property type="match status" value="1"/>
</dbReference>